<protein>
    <submittedName>
        <fullName evidence="7">Uncharacterized protein</fullName>
    </submittedName>
</protein>
<evidence type="ECO:0000256" key="1">
    <source>
        <dbReference type="ARBA" id="ARBA00004141"/>
    </source>
</evidence>
<evidence type="ECO:0000256" key="2">
    <source>
        <dbReference type="ARBA" id="ARBA00006824"/>
    </source>
</evidence>
<feature type="transmembrane region" description="Helical" evidence="6">
    <location>
        <begin position="112"/>
        <end position="129"/>
    </location>
</feature>
<evidence type="ECO:0000256" key="5">
    <source>
        <dbReference type="ARBA" id="ARBA00023136"/>
    </source>
</evidence>
<dbReference type="Pfam" id="PF04117">
    <property type="entry name" value="Mpv17_PMP22"/>
    <property type="match status" value="1"/>
</dbReference>
<evidence type="ECO:0000313" key="8">
    <source>
        <dbReference type="Proteomes" id="UP000736335"/>
    </source>
</evidence>
<dbReference type="Proteomes" id="UP000736335">
    <property type="component" value="Unassembled WGS sequence"/>
</dbReference>
<feature type="transmembrane region" description="Helical" evidence="6">
    <location>
        <begin position="181"/>
        <end position="202"/>
    </location>
</feature>
<evidence type="ECO:0000256" key="6">
    <source>
        <dbReference type="RuleBase" id="RU363053"/>
    </source>
</evidence>
<gene>
    <name evidence="7" type="ORF">BJ322DRAFT_1054784</name>
</gene>
<evidence type="ECO:0000256" key="4">
    <source>
        <dbReference type="ARBA" id="ARBA00022989"/>
    </source>
</evidence>
<dbReference type="EMBL" id="WIUZ02000005">
    <property type="protein sequence ID" value="KAF9787334.1"/>
    <property type="molecule type" value="Genomic_DNA"/>
</dbReference>
<dbReference type="OrthoDB" id="860at2759"/>
<dbReference type="AlphaFoldDB" id="A0A9P6L911"/>
<comment type="similarity">
    <text evidence="2 6">Belongs to the peroxisomal membrane protein PXMP2/4 family.</text>
</comment>
<organism evidence="7 8">
    <name type="scientific">Thelephora terrestris</name>
    <dbReference type="NCBI Taxonomy" id="56493"/>
    <lineage>
        <taxon>Eukaryota</taxon>
        <taxon>Fungi</taxon>
        <taxon>Dikarya</taxon>
        <taxon>Basidiomycota</taxon>
        <taxon>Agaricomycotina</taxon>
        <taxon>Agaricomycetes</taxon>
        <taxon>Thelephorales</taxon>
        <taxon>Thelephoraceae</taxon>
        <taxon>Thelephora</taxon>
    </lineage>
</organism>
<dbReference type="PANTHER" id="PTHR11266">
    <property type="entry name" value="PEROXISOMAL MEMBRANE PROTEIN 2, PXMP2 MPV17"/>
    <property type="match status" value="1"/>
</dbReference>
<keyword evidence="3 6" id="KW-0812">Transmembrane</keyword>
<dbReference type="InterPro" id="IPR007248">
    <property type="entry name" value="Mpv17_PMP22"/>
</dbReference>
<keyword evidence="4 6" id="KW-1133">Transmembrane helix</keyword>
<feature type="transmembrane region" description="Helical" evidence="6">
    <location>
        <begin position="150"/>
        <end position="169"/>
    </location>
</feature>
<proteinExistence type="inferred from homology"/>
<keyword evidence="8" id="KW-1185">Reference proteome</keyword>
<evidence type="ECO:0000256" key="3">
    <source>
        <dbReference type="ARBA" id="ARBA00022692"/>
    </source>
</evidence>
<accession>A0A9P6L911</accession>
<keyword evidence="5 6" id="KW-0472">Membrane</keyword>
<dbReference type="GO" id="GO:0005778">
    <property type="term" value="C:peroxisomal membrane"/>
    <property type="evidence" value="ECO:0007669"/>
    <property type="project" value="TreeGrafter"/>
</dbReference>
<evidence type="ECO:0000313" key="7">
    <source>
        <dbReference type="EMBL" id="KAF9787334.1"/>
    </source>
</evidence>
<name>A0A9P6L911_9AGAM</name>
<feature type="transmembrane region" description="Helical" evidence="6">
    <location>
        <begin position="73"/>
        <end position="92"/>
    </location>
</feature>
<comment type="subcellular location">
    <subcellularLocation>
        <location evidence="1">Membrane</location>
        <topology evidence="1">Multi-pass membrane protein</topology>
    </subcellularLocation>
</comment>
<dbReference type="PANTHER" id="PTHR11266:SF93">
    <property type="entry name" value="INTEGRAL MEMBRANE PROTEIN 25D9-6"/>
    <property type="match status" value="1"/>
</dbReference>
<sequence length="213" mass="22987">MSLKAVQTSGLMQAYLYQLKNHELRTKAITAGVLGFLQEVLARHLAGVPNRKLPPSSGPLEQLFVASKINVKAFKMALFGFLVSAPLGHAMVKTMHKFFAGRTGPSAKLGMLAASLLVIAPIQISVFLANSAVVEGARTKDAVLRVVKRGFAPVLGVTWITSPTAIVFAQTFLPPEFEVPFFNLVQFCTGLFFNTAATKAALAAQKRKETKKD</sequence>
<reference evidence="7" key="2">
    <citation type="submission" date="2020-11" db="EMBL/GenBank/DDBJ databases">
        <authorList>
            <consortium name="DOE Joint Genome Institute"/>
            <person name="Kuo A."/>
            <person name="Miyauchi S."/>
            <person name="Kiss E."/>
            <person name="Drula E."/>
            <person name="Kohler A."/>
            <person name="Sanchez-Garcia M."/>
            <person name="Andreopoulos B."/>
            <person name="Barry K.W."/>
            <person name="Bonito G."/>
            <person name="Buee M."/>
            <person name="Carver A."/>
            <person name="Chen C."/>
            <person name="Cichocki N."/>
            <person name="Clum A."/>
            <person name="Culley D."/>
            <person name="Crous P.W."/>
            <person name="Fauchery L."/>
            <person name="Girlanda M."/>
            <person name="Hayes R."/>
            <person name="Keri Z."/>
            <person name="Labutti K."/>
            <person name="Lipzen A."/>
            <person name="Lombard V."/>
            <person name="Magnuson J."/>
            <person name="Maillard F."/>
            <person name="Morin E."/>
            <person name="Murat C."/>
            <person name="Nolan M."/>
            <person name="Ohm R."/>
            <person name="Pangilinan J."/>
            <person name="Pereira M."/>
            <person name="Perotto S."/>
            <person name="Peter M."/>
            <person name="Riley R."/>
            <person name="Sitrit Y."/>
            <person name="Stielow B."/>
            <person name="Szollosi G."/>
            <person name="Zifcakova L."/>
            <person name="Stursova M."/>
            <person name="Spatafora J.W."/>
            <person name="Tedersoo L."/>
            <person name="Vaario L.-M."/>
            <person name="Yamada A."/>
            <person name="Yan M."/>
            <person name="Wang P."/>
            <person name="Xu J."/>
            <person name="Bruns T."/>
            <person name="Baldrian P."/>
            <person name="Vilgalys R."/>
            <person name="Henrissat B."/>
            <person name="Grigoriev I.V."/>
            <person name="Hibbett D."/>
            <person name="Nagy L.G."/>
            <person name="Martin F.M."/>
        </authorList>
    </citation>
    <scope>NUCLEOTIDE SEQUENCE</scope>
    <source>
        <strain evidence="7">UH-Tt-Lm1</strain>
    </source>
</reference>
<comment type="caution">
    <text evidence="7">The sequence shown here is derived from an EMBL/GenBank/DDBJ whole genome shotgun (WGS) entry which is preliminary data.</text>
</comment>
<reference evidence="7" key="1">
    <citation type="journal article" date="2020" name="Nat. Commun.">
        <title>Large-scale genome sequencing of mycorrhizal fungi provides insights into the early evolution of symbiotic traits.</title>
        <authorList>
            <person name="Miyauchi S."/>
            <person name="Kiss E."/>
            <person name="Kuo A."/>
            <person name="Drula E."/>
            <person name="Kohler A."/>
            <person name="Sanchez-Garcia M."/>
            <person name="Morin E."/>
            <person name="Andreopoulos B."/>
            <person name="Barry K.W."/>
            <person name="Bonito G."/>
            <person name="Buee M."/>
            <person name="Carver A."/>
            <person name="Chen C."/>
            <person name="Cichocki N."/>
            <person name="Clum A."/>
            <person name="Culley D."/>
            <person name="Crous P.W."/>
            <person name="Fauchery L."/>
            <person name="Girlanda M."/>
            <person name="Hayes R.D."/>
            <person name="Keri Z."/>
            <person name="LaButti K."/>
            <person name="Lipzen A."/>
            <person name="Lombard V."/>
            <person name="Magnuson J."/>
            <person name="Maillard F."/>
            <person name="Murat C."/>
            <person name="Nolan M."/>
            <person name="Ohm R.A."/>
            <person name="Pangilinan J."/>
            <person name="Pereira M.F."/>
            <person name="Perotto S."/>
            <person name="Peter M."/>
            <person name="Pfister S."/>
            <person name="Riley R."/>
            <person name="Sitrit Y."/>
            <person name="Stielow J.B."/>
            <person name="Szollosi G."/>
            <person name="Zifcakova L."/>
            <person name="Stursova M."/>
            <person name="Spatafora J.W."/>
            <person name="Tedersoo L."/>
            <person name="Vaario L.M."/>
            <person name="Yamada A."/>
            <person name="Yan M."/>
            <person name="Wang P."/>
            <person name="Xu J."/>
            <person name="Bruns T."/>
            <person name="Baldrian P."/>
            <person name="Vilgalys R."/>
            <person name="Dunand C."/>
            <person name="Henrissat B."/>
            <person name="Grigoriev I.V."/>
            <person name="Hibbett D."/>
            <person name="Nagy L.G."/>
            <person name="Martin F.M."/>
        </authorList>
    </citation>
    <scope>NUCLEOTIDE SEQUENCE</scope>
    <source>
        <strain evidence="7">UH-Tt-Lm1</strain>
    </source>
</reference>